<organism evidence="3 4">
    <name type="scientific">Pseudonocardia kongjuensis</name>
    <dbReference type="NCBI Taxonomy" id="102227"/>
    <lineage>
        <taxon>Bacteria</taxon>
        <taxon>Bacillati</taxon>
        <taxon>Actinomycetota</taxon>
        <taxon>Actinomycetes</taxon>
        <taxon>Pseudonocardiales</taxon>
        <taxon>Pseudonocardiaceae</taxon>
        <taxon>Pseudonocardia</taxon>
    </lineage>
</organism>
<comment type="caution">
    <text evidence="3">The sequence shown here is derived from an EMBL/GenBank/DDBJ whole genome shotgun (WGS) entry which is preliminary data.</text>
</comment>
<evidence type="ECO:0000256" key="1">
    <source>
        <dbReference type="SAM" id="Phobius"/>
    </source>
</evidence>
<keyword evidence="1" id="KW-0812">Transmembrane</keyword>
<dbReference type="EMBL" id="BAAAJK010000018">
    <property type="protein sequence ID" value="GAA1392330.1"/>
    <property type="molecule type" value="Genomic_DNA"/>
</dbReference>
<name>A0ABN1Y277_9PSEU</name>
<feature type="domain" description="TfoX N-terminal" evidence="2">
    <location>
        <begin position="15"/>
        <end position="83"/>
    </location>
</feature>
<feature type="transmembrane region" description="Helical" evidence="1">
    <location>
        <begin position="27"/>
        <end position="50"/>
    </location>
</feature>
<evidence type="ECO:0000313" key="4">
    <source>
        <dbReference type="Proteomes" id="UP001501414"/>
    </source>
</evidence>
<dbReference type="Proteomes" id="UP001501414">
    <property type="component" value="Unassembled WGS sequence"/>
</dbReference>
<dbReference type="RefSeq" id="WP_344024066.1">
    <property type="nucleotide sequence ID" value="NZ_BAAAJK010000018.1"/>
</dbReference>
<accession>A0ABN1Y277</accession>
<gene>
    <name evidence="3" type="ORF">GCM10009613_36770</name>
</gene>
<dbReference type="Pfam" id="PF04993">
    <property type="entry name" value="TfoX_N"/>
    <property type="match status" value="1"/>
</dbReference>
<keyword evidence="1" id="KW-1133">Transmembrane helix</keyword>
<evidence type="ECO:0000313" key="3">
    <source>
        <dbReference type="EMBL" id="GAA1392330.1"/>
    </source>
</evidence>
<keyword evidence="1" id="KW-0472">Membrane</keyword>
<evidence type="ECO:0000259" key="2">
    <source>
        <dbReference type="Pfam" id="PF04993"/>
    </source>
</evidence>
<dbReference type="SUPFAM" id="SSF159894">
    <property type="entry name" value="YgaC/TfoX-N like"/>
    <property type="match status" value="1"/>
</dbReference>
<proteinExistence type="predicted"/>
<dbReference type="InterPro" id="IPR007076">
    <property type="entry name" value="TfoX_N"/>
</dbReference>
<protein>
    <submittedName>
        <fullName evidence="3">TfoX/Sxy family protein</fullName>
    </submittedName>
</protein>
<sequence length="113" mass="11980">MAYDEGLAARIRAGLAAEPRVAERRMFGGLAFLVGGHMAVAVSGSGGLMVRVDPRRSGELLGRPRASPMVMNGRELTGWLRVVGEPDPDDLDGPELADWLAEGVGFVRGLPPK</sequence>
<reference evidence="3 4" key="1">
    <citation type="journal article" date="2019" name="Int. J. Syst. Evol. Microbiol.">
        <title>The Global Catalogue of Microorganisms (GCM) 10K type strain sequencing project: providing services to taxonomists for standard genome sequencing and annotation.</title>
        <authorList>
            <consortium name="The Broad Institute Genomics Platform"/>
            <consortium name="The Broad Institute Genome Sequencing Center for Infectious Disease"/>
            <person name="Wu L."/>
            <person name="Ma J."/>
        </authorList>
    </citation>
    <scope>NUCLEOTIDE SEQUENCE [LARGE SCALE GENOMIC DNA]</scope>
    <source>
        <strain evidence="3 4">JCM 11896</strain>
    </source>
</reference>
<keyword evidence="4" id="KW-1185">Reference proteome</keyword>